<dbReference type="PANTHER" id="PTHR33643">
    <property type="entry name" value="UREASE ACCESSORY PROTEIN D"/>
    <property type="match status" value="1"/>
</dbReference>
<keyword evidence="5" id="KW-1185">Reference proteome</keyword>
<dbReference type="RefSeq" id="WP_159979479.1">
    <property type="nucleotide sequence ID" value="NZ_BLIV01000007.1"/>
</dbReference>
<evidence type="ECO:0000313" key="4">
    <source>
        <dbReference type="EMBL" id="GFE51582.1"/>
    </source>
</evidence>
<dbReference type="InterPro" id="IPR002669">
    <property type="entry name" value="UreD"/>
</dbReference>
<dbReference type="HAMAP" id="MF_01384">
    <property type="entry name" value="UreD"/>
    <property type="match status" value="1"/>
</dbReference>
<evidence type="ECO:0000313" key="5">
    <source>
        <dbReference type="Proteomes" id="UP000436522"/>
    </source>
</evidence>
<comment type="similarity">
    <text evidence="1 3">Belongs to the UreD family.</text>
</comment>
<dbReference type="GO" id="GO:0016151">
    <property type="term" value="F:nickel cation binding"/>
    <property type="evidence" value="ECO:0007669"/>
    <property type="project" value="UniProtKB-UniRule"/>
</dbReference>
<sequence>MQTATLLDQPRAVGAATVSSKWLDGRSRLETVYQSGALKVVFPRSTAQIEGVLVNTAGGITGGDRFDVQATAGTGSHLTLTTQAAERAYRAQPGQTGRVSTQLQVDADARLDWLPQETILFEGSALSRRLDVEIASSGRFLMIEPVIFGRGAMGEELRAARFRDRVTLRRAGETIYQDGVLLDGDIAAQLDRPAIGGGARAMANLVLVGPDAEGALPRVRERIGPQSGASLLRPDVLVARLLAEDSYALRTRLVPLLDDLTNDTLPRSWRL</sequence>
<protein>
    <recommendedName>
        <fullName evidence="3">Urease accessory protein UreD</fullName>
    </recommendedName>
</protein>
<dbReference type="Proteomes" id="UP000436522">
    <property type="component" value="Unassembled WGS sequence"/>
</dbReference>
<gene>
    <name evidence="3 4" type="primary">ureD</name>
    <name evidence="4" type="ORF">So717_33350</name>
</gene>
<comment type="caution">
    <text evidence="4">The sequence shown here is derived from an EMBL/GenBank/DDBJ whole genome shotgun (WGS) entry which is preliminary data.</text>
</comment>
<organism evidence="4 5">
    <name type="scientific">Roseobacter cerasinus</name>
    <dbReference type="NCBI Taxonomy" id="2602289"/>
    <lineage>
        <taxon>Bacteria</taxon>
        <taxon>Pseudomonadati</taxon>
        <taxon>Pseudomonadota</taxon>
        <taxon>Alphaproteobacteria</taxon>
        <taxon>Rhodobacterales</taxon>
        <taxon>Roseobacteraceae</taxon>
        <taxon>Roseobacter</taxon>
    </lineage>
</organism>
<dbReference type="GO" id="GO:0005737">
    <property type="term" value="C:cytoplasm"/>
    <property type="evidence" value="ECO:0007669"/>
    <property type="project" value="UniProtKB-SubCell"/>
</dbReference>
<dbReference type="OrthoDB" id="9798842at2"/>
<keyword evidence="3" id="KW-0963">Cytoplasm</keyword>
<name>A0A640VV95_9RHOB</name>
<evidence type="ECO:0000256" key="3">
    <source>
        <dbReference type="HAMAP-Rule" id="MF_01384"/>
    </source>
</evidence>
<comment type="function">
    <text evidence="3">Required for maturation of urease via the functional incorporation of the urease nickel metallocenter.</text>
</comment>
<proteinExistence type="inferred from homology"/>
<keyword evidence="3" id="KW-0996">Nickel insertion</keyword>
<dbReference type="PANTHER" id="PTHR33643:SF1">
    <property type="entry name" value="UREASE ACCESSORY PROTEIN D"/>
    <property type="match status" value="1"/>
</dbReference>
<reference evidence="4 5" key="1">
    <citation type="submission" date="2019-12" db="EMBL/GenBank/DDBJ databases">
        <title>Roseobacter cerasinus sp. nov., isolated from seawater around aquaculture.</title>
        <authorList>
            <person name="Muramatsu S."/>
            <person name="Takabe Y."/>
            <person name="Mori K."/>
            <person name="Takaichi S."/>
            <person name="Hanada S."/>
        </authorList>
    </citation>
    <scope>NUCLEOTIDE SEQUENCE [LARGE SCALE GENOMIC DNA]</scope>
    <source>
        <strain evidence="4 5">AI77</strain>
    </source>
</reference>
<dbReference type="Pfam" id="PF01774">
    <property type="entry name" value="UreD"/>
    <property type="match status" value="1"/>
</dbReference>
<dbReference type="AlphaFoldDB" id="A0A640VV95"/>
<comment type="subunit">
    <text evidence="3">UreD, UreF and UreG form a complex that acts as a GTP-hydrolysis-dependent molecular chaperone, activating the urease apoprotein by helping to assemble the nickel containing metallocenter of UreC. The UreE protein probably delivers the nickel.</text>
</comment>
<evidence type="ECO:0000256" key="2">
    <source>
        <dbReference type="ARBA" id="ARBA00023186"/>
    </source>
</evidence>
<evidence type="ECO:0000256" key="1">
    <source>
        <dbReference type="ARBA" id="ARBA00007177"/>
    </source>
</evidence>
<dbReference type="EMBL" id="BLIV01000007">
    <property type="protein sequence ID" value="GFE51582.1"/>
    <property type="molecule type" value="Genomic_DNA"/>
</dbReference>
<comment type="subcellular location">
    <subcellularLocation>
        <location evidence="3">Cytoplasm</location>
    </subcellularLocation>
</comment>
<accession>A0A640VV95</accession>
<keyword evidence="2 3" id="KW-0143">Chaperone</keyword>